<proteinExistence type="predicted"/>
<dbReference type="EMBL" id="JBHRTP010000008">
    <property type="protein sequence ID" value="MFC3107134.1"/>
    <property type="molecule type" value="Genomic_DNA"/>
</dbReference>
<dbReference type="Proteomes" id="UP001595530">
    <property type="component" value="Unassembled WGS sequence"/>
</dbReference>
<evidence type="ECO:0000313" key="3">
    <source>
        <dbReference type="Proteomes" id="UP001595530"/>
    </source>
</evidence>
<gene>
    <name evidence="2" type="ORF">ACFOFO_04005</name>
</gene>
<keyword evidence="3" id="KW-1185">Reference proteome</keyword>
<accession>A0ABV7EWN2</accession>
<dbReference type="RefSeq" id="WP_390326480.1">
    <property type="nucleotide sequence ID" value="NZ_JBHRTP010000008.1"/>
</dbReference>
<organism evidence="2 3">
    <name type="scientific">Undibacterium arcticum</name>
    <dbReference type="NCBI Taxonomy" id="1762892"/>
    <lineage>
        <taxon>Bacteria</taxon>
        <taxon>Pseudomonadati</taxon>
        <taxon>Pseudomonadota</taxon>
        <taxon>Betaproteobacteria</taxon>
        <taxon>Burkholderiales</taxon>
        <taxon>Oxalobacteraceae</taxon>
        <taxon>Undibacterium</taxon>
    </lineage>
</organism>
<name>A0ABV7EWN2_9BURK</name>
<sequence length="43" mass="4570">MTGPPGGNSAALQPEPYSGHNRMENNMACWNGNQRISIGLAAR</sequence>
<evidence type="ECO:0000313" key="2">
    <source>
        <dbReference type="EMBL" id="MFC3107134.1"/>
    </source>
</evidence>
<comment type="caution">
    <text evidence="2">The sequence shown here is derived from an EMBL/GenBank/DDBJ whole genome shotgun (WGS) entry which is preliminary data.</text>
</comment>
<protein>
    <submittedName>
        <fullName evidence="2">Uncharacterized protein</fullName>
    </submittedName>
</protein>
<reference evidence="3" key="1">
    <citation type="journal article" date="2019" name="Int. J. Syst. Evol. Microbiol.">
        <title>The Global Catalogue of Microorganisms (GCM) 10K type strain sequencing project: providing services to taxonomists for standard genome sequencing and annotation.</title>
        <authorList>
            <consortium name="The Broad Institute Genomics Platform"/>
            <consortium name="The Broad Institute Genome Sequencing Center for Infectious Disease"/>
            <person name="Wu L."/>
            <person name="Ma J."/>
        </authorList>
    </citation>
    <scope>NUCLEOTIDE SEQUENCE [LARGE SCALE GENOMIC DNA]</scope>
    <source>
        <strain evidence="3">KCTC 42986</strain>
    </source>
</reference>
<feature type="region of interest" description="Disordered" evidence="1">
    <location>
        <begin position="1"/>
        <end position="23"/>
    </location>
</feature>
<evidence type="ECO:0000256" key="1">
    <source>
        <dbReference type="SAM" id="MobiDB-lite"/>
    </source>
</evidence>